<dbReference type="EMBL" id="BEYU01000049">
    <property type="protein sequence ID" value="GBG28789.1"/>
    <property type="molecule type" value="Genomic_DNA"/>
</dbReference>
<dbReference type="Proteomes" id="UP000241890">
    <property type="component" value="Unassembled WGS sequence"/>
</dbReference>
<sequence>MEAAPTTVVARSVRVRDLPETASEALLRALFVPFGEVSGVRLGVARAPGGRPVCSGDALVTMSEAEDAVAASENLHNSEVFGKVIRVKAAGPQDFADLGVASS</sequence>
<dbReference type="Pfam" id="PF00076">
    <property type="entry name" value="RRM_1"/>
    <property type="match status" value="1"/>
</dbReference>
<protein>
    <submittedName>
        <fullName evidence="4">Peptidyl-prolyl cis-trans isomerase E</fullName>
    </submittedName>
</protein>
<dbReference type="PANTHER" id="PTHR10352">
    <property type="entry name" value="EUKARYOTIC TRANSLATION INITIATION FACTOR 3 SUBUNIT G"/>
    <property type="match status" value="1"/>
</dbReference>
<keyword evidence="4" id="KW-0413">Isomerase</keyword>
<dbReference type="SUPFAM" id="SSF54928">
    <property type="entry name" value="RNA-binding domain, RBD"/>
    <property type="match status" value="1"/>
</dbReference>
<dbReference type="PROSITE" id="PS50102">
    <property type="entry name" value="RRM"/>
    <property type="match status" value="1"/>
</dbReference>
<dbReference type="SMART" id="SM00360">
    <property type="entry name" value="RRM"/>
    <property type="match status" value="1"/>
</dbReference>
<comment type="caution">
    <text evidence="4">The sequence shown here is derived from an EMBL/GenBank/DDBJ whole genome shotgun (WGS) entry which is preliminary data.</text>
</comment>
<evidence type="ECO:0000256" key="2">
    <source>
        <dbReference type="PROSITE-ProRule" id="PRU00176"/>
    </source>
</evidence>
<feature type="domain" description="RRM" evidence="3">
    <location>
        <begin position="11"/>
        <end position="92"/>
    </location>
</feature>
<dbReference type="AlphaFoldDB" id="A0A2R5GER0"/>
<organism evidence="4 5">
    <name type="scientific">Hondaea fermentalgiana</name>
    <dbReference type="NCBI Taxonomy" id="2315210"/>
    <lineage>
        <taxon>Eukaryota</taxon>
        <taxon>Sar</taxon>
        <taxon>Stramenopiles</taxon>
        <taxon>Bigyra</taxon>
        <taxon>Labyrinthulomycetes</taxon>
        <taxon>Thraustochytrida</taxon>
        <taxon>Thraustochytriidae</taxon>
        <taxon>Hondaea</taxon>
    </lineage>
</organism>
<proteinExistence type="predicted"/>
<dbReference type="OrthoDB" id="193499at2759"/>
<dbReference type="InParanoid" id="A0A2R5GER0"/>
<dbReference type="InterPro" id="IPR012677">
    <property type="entry name" value="Nucleotide-bd_a/b_plait_sf"/>
</dbReference>
<name>A0A2R5GER0_9STRA</name>
<accession>A0A2R5GER0</accession>
<evidence type="ECO:0000256" key="1">
    <source>
        <dbReference type="ARBA" id="ARBA00022884"/>
    </source>
</evidence>
<evidence type="ECO:0000313" key="4">
    <source>
        <dbReference type="EMBL" id="GBG28789.1"/>
    </source>
</evidence>
<dbReference type="Gene3D" id="3.30.70.330">
    <property type="match status" value="1"/>
</dbReference>
<dbReference type="InterPro" id="IPR035979">
    <property type="entry name" value="RBD_domain_sf"/>
</dbReference>
<dbReference type="GO" id="GO:0016853">
    <property type="term" value="F:isomerase activity"/>
    <property type="evidence" value="ECO:0007669"/>
    <property type="project" value="UniProtKB-KW"/>
</dbReference>
<dbReference type="InterPro" id="IPR000504">
    <property type="entry name" value="RRM_dom"/>
</dbReference>
<gene>
    <name evidence="4" type="ORF">FCC1311_050102</name>
</gene>
<evidence type="ECO:0000259" key="3">
    <source>
        <dbReference type="PROSITE" id="PS50102"/>
    </source>
</evidence>
<reference evidence="4 5" key="1">
    <citation type="submission" date="2017-12" db="EMBL/GenBank/DDBJ databases">
        <title>Sequencing, de novo assembly and annotation of complete genome of a new Thraustochytrid species, strain FCC1311.</title>
        <authorList>
            <person name="Sedici K."/>
            <person name="Godart F."/>
            <person name="Aiese Cigliano R."/>
            <person name="Sanseverino W."/>
            <person name="Barakat M."/>
            <person name="Ortet P."/>
            <person name="Marechal E."/>
            <person name="Cagnac O."/>
            <person name="Amato A."/>
        </authorList>
    </citation>
    <scope>NUCLEOTIDE SEQUENCE [LARGE SCALE GENOMIC DNA]</scope>
</reference>
<keyword evidence="1 2" id="KW-0694">RNA-binding</keyword>
<keyword evidence="5" id="KW-1185">Reference proteome</keyword>
<dbReference type="GO" id="GO:0003723">
    <property type="term" value="F:RNA binding"/>
    <property type="evidence" value="ECO:0007669"/>
    <property type="project" value="UniProtKB-UniRule"/>
</dbReference>
<evidence type="ECO:0000313" key="5">
    <source>
        <dbReference type="Proteomes" id="UP000241890"/>
    </source>
</evidence>